<dbReference type="EMBL" id="PCTT01000035">
    <property type="protein sequence ID" value="PIP86981.1"/>
    <property type="molecule type" value="Genomic_DNA"/>
</dbReference>
<keyword evidence="1" id="KW-0472">Membrane</keyword>
<dbReference type="AlphaFoldDB" id="A0A2H0DYC0"/>
<evidence type="ECO:0000256" key="1">
    <source>
        <dbReference type="SAM" id="Phobius"/>
    </source>
</evidence>
<proteinExistence type="predicted"/>
<comment type="caution">
    <text evidence="2">The sequence shown here is derived from an EMBL/GenBank/DDBJ whole genome shotgun (WGS) entry which is preliminary data.</text>
</comment>
<evidence type="ECO:0000313" key="2">
    <source>
        <dbReference type="EMBL" id="PIP86981.1"/>
    </source>
</evidence>
<gene>
    <name evidence="2" type="ORF">COW81_02615</name>
</gene>
<evidence type="ECO:0000313" key="3">
    <source>
        <dbReference type="Proteomes" id="UP000231143"/>
    </source>
</evidence>
<feature type="transmembrane region" description="Helical" evidence="1">
    <location>
        <begin position="30"/>
        <end position="52"/>
    </location>
</feature>
<reference evidence="2 3" key="1">
    <citation type="submission" date="2017-09" db="EMBL/GenBank/DDBJ databases">
        <title>Depth-based differentiation of microbial function through sediment-hosted aquifers and enrichment of novel symbionts in the deep terrestrial subsurface.</title>
        <authorList>
            <person name="Probst A.J."/>
            <person name="Ladd B."/>
            <person name="Jarett J.K."/>
            <person name="Geller-Mcgrath D.E."/>
            <person name="Sieber C.M."/>
            <person name="Emerson J.B."/>
            <person name="Anantharaman K."/>
            <person name="Thomas B.C."/>
            <person name="Malmstrom R."/>
            <person name="Stieglmeier M."/>
            <person name="Klingl A."/>
            <person name="Woyke T."/>
            <person name="Ryan C.M."/>
            <person name="Banfield J.F."/>
        </authorList>
    </citation>
    <scope>NUCLEOTIDE SEQUENCE [LARGE SCALE GENOMIC DNA]</scope>
    <source>
        <strain evidence="2">CG22_combo_CG10-13_8_21_14_all_36_13</strain>
    </source>
</reference>
<dbReference type="Proteomes" id="UP000231143">
    <property type="component" value="Unassembled WGS sequence"/>
</dbReference>
<protein>
    <submittedName>
        <fullName evidence="2">Uncharacterized protein</fullName>
    </submittedName>
</protein>
<organism evidence="2 3">
    <name type="scientific">Candidatus Campbellbacteria bacterium CG22_combo_CG10-13_8_21_14_all_36_13</name>
    <dbReference type="NCBI Taxonomy" id="1974529"/>
    <lineage>
        <taxon>Bacteria</taxon>
        <taxon>Candidatus Campbelliibacteriota</taxon>
    </lineage>
</organism>
<accession>A0A2H0DYC0</accession>
<keyword evidence="1" id="KW-1133">Transmembrane helix</keyword>
<name>A0A2H0DYC0_9BACT</name>
<sequence length="194" mass="21394">MPGDFQPSSFIPKKTLINTSSGSAPKQINIFMLIAGIIFVISLVGAGAAFMYERISQSELTRLQASLDRVKESFEPRTISTLSRTDLRLDVASKLLEEHVTVSPFFDLLSTMTLKTVKFNNFDFSRGVDGTLSVVMDGTAESYRSIALQSETFGDNEHIQGPVFSDFILDDSGNVTFKVGFTISKDFLAYSNSF</sequence>
<keyword evidence="1" id="KW-0812">Transmembrane</keyword>